<dbReference type="Proteomes" id="UP000028782">
    <property type="component" value="Chromosome"/>
</dbReference>
<evidence type="ECO:0008006" key="4">
    <source>
        <dbReference type="Google" id="ProtNLM"/>
    </source>
</evidence>
<dbReference type="EMBL" id="CP006704">
    <property type="protein sequence ID" value="AIJ48670.1"/>
    <property type="molecule type" value="Genomic_DNA"/>
</dbReference>
<keyword evidence="1" id="KW-0732">Signal</keyword>
<name>A0A076PXX0_COMTE</name>
<dbReference type="InterPro" id="IPR021719">
    <property type="entry name" value="Prot_inh_I78"/>
</dbReference>
<gene>
    <name evidence="2" type="ORF">O987_22910</name>
</gene>
<feature type="signal peptide" evidence="1">
    <location>
        <begin position="1"/>
        <end position="27"/>
    </location>
</feature>
<dbReference type="PROSITE" id="PS51257">
    <property type="entry name" value="PROKAR_LIPOPROTEIN"/>
    <property type="match status" value="1"/>
</dbReference>
<reference evidence="2 3" key="1">
    <citation type="journal article" date="2014" name="Genome Announc.">
        <title>Complete Genome Sequence of Polychlorinated Biphenyl Degrader Comamonas testosteroni TK102 (NBRC 109938).</title>
        <authorList>
            <person name="Fukuda K."/>
            <person name="Hosoyama A."/>
            <person name="Tsuchikane K."/>
            <person name="Ohji S."/>
            <person name="Yamazoe A."/>
            <person name="Fujita N."/>
            <person name="Shintani M."/>
            <person name="Kimbara K."/>
        </authorList>
    </citation>
    <scope>NUCLEOTIDE SEQUENCE [LARGE SCALE GENOMIC DNA]</scope>
    <source>
        <strain evidence="2">TK102</strain>
    </source>
</reference>
<feature type="chain" id="PRO_5001716148" description="Peptidase inhibitor I78 family" evidence="1">
    <location>
        <begin position="28"/>
        <end position="119"/>
    </location>
</feature>
<dbReference type="HOGENOM" id="CLU_123717_0_1_4"/>
<dbReference type="Gene3D" id="3.30.10.10">
    <property type="entry name" value="Trypsin Inhibitor V, subunit A"/>
    <property type="match status" value="1"/>
</dbReference>
<protein>
    <recommendedName>
        <fullName evidence="4">Peptidase inhibitor I78 family</fullName>
    </recommendedName>
</protein>
<evidence type="ECO:0000256" key="1">
    <source>
        <dbReference type="SAM" id="SignalP"/>
    </source>
</evidence>
<evidence type="ECO:0000313" key="3">
    <source>
        <dbReference type="Proteomes" id="UP000028782"/>
    </source>
</evidence>
<evidence type="ECO:0000313" key="2">
    <source>
        <dbReference type="EMBL" id="AIJ48670.1"/>
    </source>
</evidence>
<organism evidence="2 3">
    <name type="scientific">Comamonas testosteroni TK102</name>
    <dbReference type="NCBI Taxonomy" id="1392005"/>
    <lineage>
        <taxon>Bacteria</taxon>
        <taxon>Pseudomonadati</taxon>
        <taxon>Pseudomonadota</taxon>
        <taxon>Betaproteobacteria</taxon>
        <taxon>Burkholderiales</taxon>
        <taxon>Comamonadaceae</taxon>
        <taxon>Comamonas</taxon>
    </lineage>
</organism>
<accession>A0A076PXX0</accession>
<sequence>MVWGMKHRTTPLPISTRALLGLTGATAALLMAGCASHGAATDGTRAPPARQLQVCHAEPVQIYLGHNTVASTLETIRQKSGSYLLRVLREGQPATMDYNQERLNVITNDAGKITALRCG</sequence>
<dbReference type="KEGG" id="ctes:O987_22910"/>
<dbReference type="AlphaFoldDB" id="A0A076PXX0"/>
<dbReference type="Pfam" id="PF11720">
    <property type="entry name" value="Inhibitor_I78"/>
    <property type="match status" value="1"/>
</dbReference>
<proteinExistence type="predicted"/>